<evidence type="ECO:0000313" key="10">
    <source>
        <dbReference type="EMBL" id="KAK5107990.1"/>
    </source>
</evidence>
<dbReference type="PROSITE" id="PS00028">
    <property type="entry name" value="ZINC_FINGER_C2H2_1"/>
    <property type="match status" value="2"/>
</dbReference>
<feature type="domain" description="C2H2-type" evidence="9">
    <location>
        <begin position="370"/>
        <end position="397"/>
    </location>
</feature>
<evidence type="ECO:0000256" key="8">
    <source>
        <dbReference type="SAM" id="MobiDB-lite"/>
    </source>
</evidence>
<reference evidence="10" key="1">
    <citation type="submission" date="2023-08" db="EMBL/GenBank/DDBJ databases">
        <title>Black Yeasts Isolated from many extreme environments.</title>
        <authorList>
            <person name="Coleine C."/>
            <person name="Stajich J.E."/>
            <person name="Selbmann L."/>
        </authorList>
    </citation>
    <scope>NUCLEOTIDE SEQUENCE</scope>
    <source>
        <strain evidence="10">CCFEE 5401</strain>
    </source>
</reference>
<evidence type="ECO:0000256" key="3">
    <source>
        <dbReference type="ARBA" id="ARBA00022737"/>
    </source>
</evidence>
<dbReference type="PANTHER" id="PTHR24406">
    <property type="entry name" value="TRANSCRIPTIONAL REPRESSOR CTCFL-RELATED"/>
    <property type="match status" value="1"/>
</dbReference>
<dbReference type="InterPro" id="IPR036236">
    <property type="entry name" value="Znf_C2H2_sf"/>
</dbReference>
<evidence type="ECO:0000256" key="7">
    <source>
        <dbReference type="PROSITE-ProRule" id="PRU00042"/>
    </source>
</evidence>
<proteinExistence type="predicted"/>
<organism evidence="10 11">
    <name type="scientific">Meristemomyces frigidus</name>
    <dbReference type="NCBI Taxonomy" id="1508187"/>
    <lineage>
        <taxon>Eukaryota</taxon>
        <taxon>Fungi</taxon>
        <taxon>Dikarya</taxon>
        <taxon>Ascomycota</taxon>
        <taxon>Pezizomycotina</taxon>
        <taxon>Dothideomycetes</taxon>
        <taxon>Dothideomycetidae</taxon>
        <taxon>Mycosphaerellales</taxon>
        <taxon>Teratosphaeriaceae</taxon>
        <taxon>Meristemomyces</taxon>
    </lineage>
</organism>
<evidence type="ECO:0000256" key="2">
    <source>
        <dbReference type="ARBA" id="ARBA00022723"/>
    </source>
</evidence>
<accession>A0AAN7TKG2</accession>
<feature type="region of interest" description="Disordered" evidence="8">
    <location>
        <begin position="453"/>
        <end position="555"/>
    </location>
</feature>
<dbReference type="Gene3D" id="3.30.160.60">
    <property type="entry name" value="Classic Zinc Finger"/>
    <property type="match status" value="1"/>
</dbReference>
<dbReference type="EMBL" id="JAVRRL010000099">
    <property type="protein sequence ID" value="KAK5107990.1"/>
    <property type="molecule type" value="Genomic_DNA"/>
</dbReference>
<evidence type="ECO:0000256" key="4">
    <source>
        <dbReference type="ARBA" id="ARBA00022771"/>
    </source>
</evidence>
<keyword evidence="4 7" id="KW-0863">Zinc-finger</keyword>
<name>A0AAN7TKG2_9PEZI</name>
<comment type="subcellular location">
    <subcellularLocation>
        <location evidence="1">Nucleus</location>
    </subcellularLocation>
</comment>
<dbReference type="Pfam" id="PF00096">
    <property type="entry name" value="zf-C2H2"/>
    <property type="match status" value="2"/>
</dbReference>
<evidence type="ECO:0000256" key="6">
    <source>
        <dbReference type="ARBA" id="ARBA00023242"/>
    </source>
</evidence>
<dbReference type="InterPro" id="IPR050888">
    <property type="entry name" value="ZnF_C2H2-type_TF"/>
</dbReference>
<feature type="region of interest" description="Disordered" evidence="8">
    <location>
        <begin position="257"/>
        <end position="285"/>
    </location>
</feature>
<feature type="region of interest" description="Disordered" evidence="8">
    <location>
        <begin position="323"/>
        <end position="368"/>
    </location>
</feature>
<feature type="compositionally biased region" description="Basic residues" evidence="8">
    <location>
        <begin position="340"/>
        <end position="352"/>
    </location>
</feature>
<feature type="domain" description="C2H2-type" evidence="9">
    <location>
        <begin position="429"/>
        <end position="456"/>
    </location>
</feature>
<feature type="compositionally biased region" description="Polar residues" evidence="8">
    <location>
        <begin position="453"/>
        <end position="482"/>
    </location>
</feature>
<dbReference type="PROSITE" id="PS50157">
    <property type="entry name" value="ZINC_FINGER_C2H2_2"/>
    <property type="match status" value="3"/>
</dbReference>
<dbReference type="Proteomes" id="UP001310890">
    <property type="component" value="Unassembled WGS sequence"/>
</dbReference>
<feature type="domain" description="C2H2-type" evidence="9">
    <location>
        <begin position="400"/>
        <end position="429"/>
    </location>
</feature>
<sequence length="555" mass="60996">MEFNPQFQGPHQGSDMDLGPYALDEQALAEAMAYIGLDVMGGNGEQYQQPTLGPYPDGQELDLSQAGSWTNTNTGMTQYMQQNFLALPTMQDSMLISGEWNADPASNMAMCDMTGAQIAKTTGYRALGSLDGVRQGESLDLCEQSGPDTSMDWINGTIGLSDNAQTMAPIPSANSSRMYGASQDMHSIPHTTPQMQSVAPQNNAVQRGPQLQLFTSSNNLRAANPAYPRQLPRSAPGRALTPNIFLQRVDSIPRELSAQASAQTARRGRSHSATAPPLPHAHTVPEVPTLASTAYLSPISPMDRLSPINRYMADDNTLPQEHVARASIESPLSRSSSRSTRGRRRTISRSRSHSRESSVRSSRSTSTGAYPCETCHKRFATATKLTHHRRYHTPSHERRNVCDECKARFLFPRELKRHKETVAHDGRKYFCPDCNAGFPRQDHLERHMANNSCARPVTPASSEGRTYNQPPTNTRSLTSMQSRGRAKSTGDLRRDSGSVAGFAGGSPNLDIPQWLGPGPTDDLFPSNRGEYDPFMGSEESLWQPDLSLDDPFQTR</sequence>
<keyword evidence="2" id="KW-0479">Metal-binding</keyword>
<keyword evidence="5" id="KW-0862">Zinc</keyword>
<dbReference type="AlphaFoldDB" id="A0AAN7TKG2"/>
<dbReference type="SUPFAM" id="SSF57667">
    <property type="entry name" value="beta-beta-alpha zinc fingers"/>
    <property type="match status" value="2"/>
</dbReference>
<dbReference type="GO" id="GO:0005634">
    <property type="term" value="C:nucleus"/>
    <property type="evidence" value="ECO:0007669"/>
    <property type="project" value="UniProtKB-SubCell"/>
</dbReference>
<dbReference type="InterPro" id="IPR013087">
    <property type="entry name" value="Znf_C2H2_type"/>
</dbReference>
<evidence type="ECO:0000259" key="9">
    <source>
        <dbReference type="PROSITE" id="PS50157"/>
    </source>
</evidence>
<keyword evidence="3" id="KW-0677">Repeat</keyword>
<protein>
    <recommendedName>
        <fullName evidence="9">C2H2-type domain-containing protein</fullName>
    </recommendedName>
</protein>
<evidence type="ECO:0000256" key="1">
    <source>
        <dbReference type="ARBA" id="ARBA00004123"/>
    </source>
</evidence>
<dbReference type="SMART" id="SM00355">
    <property type="entry name" value="ZnF_C2H2"/>
    <property type="match status" value="3"/>
</dbReference>
<dbReference type="GO" id="GO:0008270">
    <property type="term" value="F:zinc ion binding"/>
    <property type="evidence" value="ECO:0007669"/>
    <property type="project" value="UniProtKB-KW"/>
</dbReference>
<keyword evidence="6" id="KW-0539">Nucleus</keyword>
<comment type="caution">
    <text evidence="10">The sequence shown here is derived from an EMBL/GenBank/DDBJ whole genome shotgun (WGS) entry which is preliminary data.</text>
</comment>
<gene>
    <name evidence="10" type="ORF">LTR62_008884</name>
</gene>
<evidence type="ECO:0000256" key="5">
    <source>
        <dbReference type="ARBA" id="ARBA00022833"/>
    </source>
</evidence>
<evidence type="ECO:0000313" key="11">
    <source>
        <dbReference type="Proteomes" id="UP001310890"/>
    </source>
</evidence>